<protein>
    <submittedName>
        <fullName evidence="3">Uncharacterized protein</fullName>
    </submittedName>
</protein>
<feature type="region of interest" description="Disordered" evidence="1">
    <location>
        <begin position="1"/>
        <end position="39"/>
    </location>
</feature>
<feature type="transmembrane region" description="Helical" evidence="2">
    <location>
        <begin position="70"/>
        <end position="89"/>
    </location>
</feature>
<name>C4J4C5_MAIZE</name>
<evidence type="ECO:0000256" key="1">
    <source>
        <dbReference type="SAM" id="MobiDB-lite"/>
    </source>
</evidence>
<keyword evidence="2" id="KW-0812">Transmembrane</keyword>
<evidence type="ECO:0000313" key="3">
    <source>
        <dbReference type="EMBL" id="ACR36025.1"/>
    </source>
</evidence>
<keyword evidence="2" id="KW-1133">Transmembrane helix</keyword>
<sequence length="238" mass="25906">MVSEATRRQPSRCHLKRLSRTRSSRRPNCSSGESHVMKKRSVHGAAKSSSVHAANCRVCGVFLSRSLRRLLFLFADAFFLLLLVTEGAAGHAGGGGGAAAKAWNVCKVLSAETPKLVLELELVALRLEGVVGIVAWKTCKVLSMETPRWVPLLPALVALRVEDILGRRGQMRRLKVVCERRKTRESSSRRAGSEREKRSKGNGFRAAGSVVVGDAGVTILFLACLHLGCYCHVHSAHT</sequence>
<evidence type="ECO:0000256" key="2">
    <source>
        <dbReference type="SAM" id="Phobius"/>
    </source>
</evidence>
<proteinExistence type="evidence at transcript level"/>
<organism evidence="3">
    <name type="scientific">Zea mays</name>
    <name type="common">Maize</name>
    <dbReference type="NCBI Taxonomy" id="4577"/>
    <lineage>
        <taxon>Eukaryota</taxon>
        <taxon>Viridiplantae</taxon>
        <taxon>Streptophyta</taxon>
        <taxon>Embryophyta</taxon>
        <taxon>Tracheophyta</taxon>
        <taxon>Spermatophyta</taxon>
        <taxon>Magnoliopsida</taxon>
        <taxon>Liliopsida</taxon>
        <taxon>Poales</taxon>
        <taxon>Poaceae</taxon>
        <taxon>PACMAD clade</taxon>
        <taxon>Panicoideae</taxon>
        <taxon>Andropogonodae</taxon>
        <taxon>Andropogoneae</taxon>
        <taxon>Tripsacinae</taxon>
        <taxon>Zea</taxon>
    </lineage>
</organism>
<keyword evidence="2" id="KW-0472">Membrane</keyword>
<reference evidence="3" key="1">
    <citation type="journal article" date="2009" name="PLoS Genet.">
        <title>Sequencing, mapping, and analysis of 27,455 maize full-length cDNAs.</title>
        <authorList>
            <person name="Soderlund C."/>
            <person name="Descour A."/>
            <person name="Kudrna D."/>
            <person name="Bomhoff M."/>
            <person name="Boyd L."/>
            <person name="Currie J."/>
            <person name="Angelova A."/>
            <person name="Collura K."/>
            <person name="Wissotski M."/>
            <person name="Ashley E."/>
            <person name="Morrow D."/>
            <person name="Fernandes J."/>
            <person name="Walbot V."/>
            <person name="Yu Y."/>
        </authorList>
    </citation>
    <scope>NUCLEOTIDE SEQUENCE</scope>
    <source>
        <strain evidence="3">B73</strain>
    </source>
</reference>
<feature type="compositionally biased region" description="Basic residues" evidence="1">
    <location>
        <begin position="9"/>
        <end position="25"/>
    </location>
</feature>
<dbReference type="EMBL" id="BT085672">
    <property type="protein sequence ID" value="ACR36025.1"/>
    <property type="molecule type" value="mRNA"/>
</dbReference>
<reference evidence="3" key="2">
    <citation type="submission" date="2012-06" db="EMBL/GenBank/DDBJ databases">
        <authorList>
            <person name="Yu Y."/>
            <person name="Currie J."/>
            <person name="Lomeli R."/>
            <person name="Angelova A."/>
            <person name="Collura K."/>
            <person name="Wissotski M."/>
            <person name="Campos D."/>
            <person name="Kudrna D."/>
            <person name="Golser W."/>
            <person name="Ashely E."/>
            <person name="Descour A."/>
            <person name="Fernandes J."/>
            <person name="Soderlund C."/>
            <person name="Walbot V."/>
        </authorList>
    </citation>
    <scope>NUCLEOTIDE SEQUENCE</scope>
    <source>
        <strain evidence="3">B73</strain>
    </source>
</reference>
<dbReference type="AlphaFoldDB" id="C4J4C5"/>
<accession>C4J4C5</accession>